<name>A0A327VVQ0_9BACT</name>
<feature type="transmembrane region" description="Helical" evidence="1">
    <location>
        <begin position="12"/>
        <end position="36"/>
    </location>
</feature>
<reference evidence="2 3" key="1">
    <citation type="submission" date="2018-06" db="EMBL/GenBank/DDBJ databases">
        <title>Genomic Encyclopedia of Archaeal and Bacterial Type Strains, Phase II (KMG-II): from individual species to whole genera.</title>
        <authorList>
            <person name="Goeker M."/>
        </authorList>
    </citation>
    <scope>NUCLEOTIDE SEQUENCE [LARGE SCALE GENOMIC DNA]</scope>
    <source>
        <strain evidence="2 3">DSM 29821</strain>
    </source>
</reference>
<feature type="transmembrane region" description="Helical" evidence="1">
    <location>
        <begin position="286"/>
        <end position="307"/>
    </location>
</feature>
<feature type="transmembrane region" description="Helical" evidence="1">
    <location>
        <begin position="313"/>
        <end position="329"/>
    </location>
</feature>
<feature type="transmembrane region" description="Helical" evidence="1">
    <location>
        <begin position="210"/>
        <end position="231"/>
    </location>
</feature>
<feature type="transmembrane region" description="Helical" evidence="1">
    <location>
        <begin position="341"/>
        <end position="360"/>
    </location>
</feature>
<feature type="transmembrane region" description="Helical" evidence="1">
    <location>
        <begin position="251"/>
        <end position="274"/>
    </location>
</feature>
<dbReference type="EMBL" id="QLMA01000006">
    <property type="protein sequence ID" value="RAJ79300.1"/>
    <property type="molecule type" value="Genomic_DNA"/>
</dbReference>
<gene>
    <name evidence="2" type="ORF">CLV59_106361</name>
</gene>
<feature type="transmembrane region" description="Helical" evidence="1">
    <location>
        <begin position="83"/>
        <end position="102"/>
    </location>
</feature>
<keyword evidence="1" id="KW-1133">Transmembrane helix</keyword>
<feature type="transmembrane region" description="Helical" evidence="1">
    <location>
        <begin position="182"/>
        <end position="198"/>
    </location>
</feature>
<sequence>MPKLSLKPQRWAFIEILLIIGVALIPLFMTFPYRVNIFLSWEGAYRISEGQMPYKDFGMPLGYGFWIVPALFFKIFGPQLITLVKAQVFLNILAGLSFASILKTLEVRPGIRLLSVLVFVISYSFSNFWPWYNHTVIVYELAGLSFLLRGLFMEQKLSRWLFMTVAAFFLFLSFFTKQDGGGMALLIALALVMYNSIVTRRWLDIPVFILLYTAIAVLMIRPLGSGFSYWFNHGQAPHNSRFDPYDIFTEVMTFSVWIKAYFLLVVFSVAAGVSNFRIWLTDRKQVLFTLLTLGILTEAAIFQITSYTPPDNNIFFHAFAFAFIASMLCHKLDMNADSGRFVSLGSLLVLLWWSGTYWKYFDRITERLFPHHTTDQVAVVGGENVVSRHNYMIVKPDTTFTDEPVGKWIFSPLPVFKKIYMPASTVNGINRVMQLPVVQSKKEGLQVLNMTELTPLAAAMPYRLETGPDYPLWYHLGVGMFNRQLNEFEKKVKAHHYDLVMYEYAPSLNNFYPFALRDVLKENYQLVDTFLAPRRPTNAVIEIYINK</sequence>
<evidence type="ECO:0000313" key="2">
    <source>
        <dbReference type="EMBL" id="RAJ79300.1"/>
    </source>
</evidence>
<feature type="transmembrane region" description="Helical" evidence="1">
    <location>
        <begin position="160"/>
        <end position="176"/>
    </location>
</feature>
<feature type="transmembrane region" description="Helical" evidence="1">
    <location>
        <begin position="109"/>
        <end position="125"/>
    </location>
</feature>
<accession>A0A327VVQ0</accession>
<dbReference type="RefSeq" id="WP_111593753.1">
    <property type="nucleotide sequence ID" value="NZ_QLMA01000006.1"/>
</dbReference>
<dbReference type="OrthoDB" id="614715at2"/>
<keyword evidence="3" id="KW-1185">Reference proteome</keyword>
<keyword evidence="1" id="KW-0812">Transmembrane</keyword>
<evidence type="ECO:0008006" key="4">
    <source>
        <dbReference type="Google" id="ProtNLM"/>
    </source>
</evidence>
<dbReference type="AlphaFoldDB" id="A0A327VVQ0"/>
<evidence type="ECO:0000313" key="3">
    <source>
        <dbReference type="Proteomes" id="UP000249819"/>
    </source>
</evidence>
<dbReference type="Proteomes" id="UP000249819">
    <property type="component" value="Unassembled WGS sequence"/>
</dbReference>
<proteinExistence type="predicted"/>
<evidence type="ECO:0000256" key="1">
    <source>
        <dbReference type="SAM" id="Phobius"/>
    </source>
</evidence>
<keyword evidence="1" id="KW-0472">Membrane</keyword>
<protein>
    <recommendedName>
        <fullName evidence="4">Dolichyl-phosphate-mannose-protein mannosyltransferase</fullName>
    </recommendedName>
</protein>
<comment type="caution">
    <text evidence="2">The sequence shown here is derived from an EMBL/GenBank/DDBJ whole genome shotgun (WGS) entry which is preliminary data.</text>
</comment>
<feature type="transmembrane region" description="Helical" evidence="1">
    <location>
        <begin position="131"/>
        <end position="148"/>
    </location>
</feature>
<organism evidence="2 3">
    <name type="scientific">Chitinophaga dinghuensis</name>
    <dbReference type="NCBI Taxonomy" id="1539050"/>
    <lineage>
        <taxon>Bacteria</taxon>
        <taxon>Pseudomonadati</taxon>
        <taxon>Bacteroidota</taxon>
        <taxon>Chitinophagia</taxon>
        <taxon>Chitinophagales</taxon>
        <taxon>Chitinophagaceae</taxon>
        <taxon>Chitinophaga</taxon>
    </lineage>
</organism>